<dbReference type="SUPFAM" id="SSF48726">
    <property type="entry name" value="Immunoglobulin"/>
    <property type="match status" value="1"/>
</dbReference>
<dbReference type="InterPro" id="IPR037448">
    <property type="entry name" value="Zig-8"/>
</dbReference>
<dbReference type="GO" id="GO:0050808">
    <property type="term" value="P:synapse organization"/>
    <property type="evidence" value="ECO:0007669"/>
    <property type="project" value="TreeGrafter"/>
</dbReference>
<dbReference type="Gene3D" id="2.60.40.10">
    <property type="entry name" value="Immunoglobulins"/>
    <property type="match status" value="1"/>
</dbReference>
<reference evidence="2" key="2">
    <citation type="submission" date="2023-03" db="EMBL/GenBank/DDBJ databases">
        <authorList>
            <person name="Inwood S.N."/>
            <person name="Skelly J.G."/>
            <person name="Guhlin J."/>
            <person name="Harrop T.W.R."/>
            <person name="Goldson S.G."/>
            <person name="Dearden P.K."/>
        </authorList>
    </citation>
    <scope>NUCLEOTIDE SEQUENCE</scope>
    <source>
        <strain evidence="2">Lincoln</strain>
        <tissue evidence="2">Whole body</tissue>
    </source>
</reference>
<comment type="caution">
    <text evidence="2">The sequence shown here is derived from an EMBL/GenBank/DDBJ whole genome shotgun (WGS) entry which is preliminary data.</text>
</comment>
<dbReference type="InterPro" id="IPR036179">
    <property type="entry name" value="Ig-like_dom_sf"/>
</dbReference>
<protein>
    <recommendedName>
        <fullName evidence="1">Ig-like domain-containing protein</fullName>
    </recommendedName>
</protein>
<dbReference type="SMART" id="SM00408">
    <property type="entry name" value="IGc2"/>
    <property type="match status" value="1"/>
</dbReference>
<organism evidence="2 3">
    <name type="scientific">Microctonus hyperodae</name>
    <name type="common">Parasitoid wasp</name>
    <dbReference type="NCBI Taxonomy" id="165561"/>
    <lineage>
        <taxon>Eukaryota</taxon>
        <taxon>Metazoa</taxon>
        <taxon>Ecdysozoa</taxon>
        <taxon>Arthropoda</taxon>
        <taxon>Hexapoda</taxon>
        <taxon>Insecta</taxon>
        <taxon>Pterygota</taxon>
        <taxon>Neoptera</taxon>
        <taxon>Endopterygota</taxon>
        <taxon>Hymenoptera</taxon>
        <taxon>Apocrita</taxon>
        <taxon>Ichneumonoidea</taxon>
        <taxon>Braconidae</taxon>
        <taxon>Euphorinae</taxon>
        <taxon>Microctonus</taxon>
    </lineage>
</organism>
<dbReference type="GO" id="GO:0032589">
    <property type="term" value="C:neuron projection membrane"/>
    <property type="evidence" value="ECO:0007669"/>
    <property type="project" value="TreeGrafter"/>
</dbReference>
<dbReference type="EMBL" id="JAQQBR010000002">
    <property type="protein sequence ID" value="KAK0180922.1"/>
    <property type="molecule type" value="Genomic_DNA"/>
</dbReference>
<dbReference type="SMART" id="SM00409">
    <property type="entry name" value="IG"/>
    <property type="match status" value="1"/>
</dbReference>
<dbReference type="PANTHER" id="PTHR23279">
    <property type="entry name" value="DEFECTIVE PROBOSCIS EXTENSION RESPONSE DPR -RELATED"/>
    <property type="match status" value="1"/>
</dbReference>
<feature type="domain" description="Ig-like" evidence="1">
    <location>
        <begin position="114"/>
        <end position="211"/>
    </location>
</feature>
<evidence type="ECO:0000313" key="2">
    <source>
        <dbReference type="EMBL" id="KAK0180922.1"/>
    </source>
</evidence>
<dbReference type="Proteomes" id="UP001168972">
    <property type="component" value="Unassembled WGS sequence"/>
</dbReference>
<dbReference type="InterPro" id="IPR013783">
    <property type="entry name" value="Ig-like_fold"/>
</dbReference>
<gene>
    <name evidence="2" type="ORF">PV327_003252</name>
</gene>
<dbReference type="InterPro" id="IPR013106">
    <property type="entry name" value="Ig_V-set"/>
</dbReference>
<sequence length="260" mass="29312">MSNAPETVVEEKYIQGPPSVVPSQRRGRKIYTTTMGNGVKATSSRTSQICQASCFTDLSTTTVPITTTTFIRSTKPPTTTKRSIPTDSPMLNYIFDIHSTLNKHYHHRDNRLGPHFEGESQNVTAQAGATVILDCKISLLQGKTVSWVRRHEDGEKMTLLTYGHQTYTGDSRYTVEFQYPDNWRLKIQNVNSSDEGQYECQISTHPPMTIFVNLHINDLRLYSISTPMKKSIVRQIRARCTCTGVDVMSSGLVEAFILDR</sequence>
<proteinExistence type="predicted"/>
<dbReference type="InterPro" id="IPR003599">
    <property type="entry name" value="Ig_sub"/>
</dbReference>
<keyword evidence="3" id="KW-1185">Reference proteome</keyword>
<name>A0AA39G3P1_MICHY</name>
<dbReference type="PROSITE" id="PS50835">
    <property type="entry name" value="IG_LIKE"/>
    <property type="match status" value="1"/>
</dbReference>
<evidence type="ECO:0000313" key="3">
    <source>
        <dbReference type="Proteomes" id="UP001168972"/>
    </source>
</evidence>
<reference evidence="2" key="1">
    <citation type="journal article" date="2023" name="bioRxiv">
        <title>Scaffold-level genome assemblies of two parasitoid biocontrol wasps reveal the parthenogenesis mechanism and an associated novel virus.</title>
        <authorList>
            <person name="Inwood S."/>
            <person name="Skelly J."/>
            <person name="Guhlin J."/>
            <person name="Harrop T."/>
            <person name="Goldson S."/>
            <person name="Dearden P."/>
        </authorList>
    </citation>
    <scope>NUCLEOTIDE SEQUENCE</scope>
    <source>
        <strain evidence="2">Lincoln</strain>
        <tissue evidence="2">Whole body</tissue>
    </source>
</reference>
<dbReference type="PANTHER" id="PTHR23279:SF12">
    <property type="entry name" value="DEFECTIVE PROBOSCIS EXTENSION RESPONSE 14, ISOFORM A-RELATED"/>
    <property type="match status" value="1"/>
</dbReference>
<dbReference type="Pfam" id="PF07686">
    <property type="entry name" value="V-set"/>
    <property type="match status" value="1"/>
</dbReference>
<dbReference type="AlphaFoldDB" id="A0AA39G3P1"/>
<dbReference type="InterPro" id="IPR007110">
    <property type="entry name" value="Ig-like_dom"/>
</dbReference>
<accession>A0AA39G3P1</accession>
<evidence type="ECO:0000259" key="1">
    <source>
        <dbReference type="PROSITE" id="PS50835"/>
    </source>
</evidence>
<dbReference type="InterPro" id="IPR003598">
    <property type="entry name" value="Ig_sub2"/>
</dbReference>
<dbReference type="FunFam" id="2.60.40.10:FF:001606">
    <property type="entry name" value="uncharacterized protein LOC108091111"/>
    <property type="match status" value="1"/>
</dbReference>